<name>A0A8B6X7I6_9BURK</name>
<dbReference type="RefSeq" id="WP_028312717.1">
    <property type="nucleotide sequence ID" value="NZ_KI519499.1"/>
</dbReference>
<accession>A0A8B6X7I6</accession>
<dbReference type="AlphaFoldDB" id="A0A8B6X7I6"/>
<keyword evidence="1" id="KW-1185">Reference proteome</keyword>
<protein>
    <submittedName>
        <fullName evidence="2">Uncharacterized protein</fullName>
    </submittedName>
</protein>
<proteinExistence type="predicted"/>
<evidence type="ECO:0000313" key="1">
    <source>
        <dbReference type="Proteomes" id="UP000675920"/>
    </source>
</evidence>
<reference evidence="2" key="1">
    <citation type="submission" date="2025-08" db="UniProtKB">
        <authorList>
            <consortium name="RefSeq"/>
        </authorList>
    </citation>
    <scope>IDENTIFICATION</scope>
</reference>
<dbReference type="OrthoDB" id="9151604at2"/>
<sequence length="318" mass="32745">MTLRRNLTWAAVAALAAGWWLWRPAPPPAAPEAVLPQATTRGAGFDFALPGNAPAPAATARCEQVALDWREGKATQRQCLTAATARQNGSLRSHVLGPVGEGAHWTLRVDVLGDAVHAVSLLDGSRAAWACRAEGCAGITLGAHDGKGRREIVLVGTQLAALLPDGKPAQPQRAITIDTRFRTVADSAIPGLACAPDDSLSVNTSRGGLIDFCARGGAGIELGDHGERSFSFASLDGGTLVATLDAGGRLAAIDYRSGATHYGCRAGLCGGASLAAPDAGRPGALRFLGTQLVEQRDDGMTGTTTVALNGALKLPEFE</sequence>
<dbReference type="Proteomes" id="UP000675920">
    <property type="component" value="Unplaced"/>
</dbReference>
<evidence type="ECO:0000313" key="2">
    <source>
        <dbReference type="RefSeq" id="WP_028312717.1"/>
    </source>
</evidence>
<organism evidence="1 2">
    <name type="scientific">Derxia gummosa DSM 723</name>
    <dbReference type="NCBI Taxonomy" id="1121388"/>
    <lineage>
        <taxon>Bacteria</taxon>
        <taxon>Pseudomonadati</taxon>
        <taxon>Pseudomonadota</taxon>
        <taxon>Betaproteobacteria</taxon>
        <taxon>Burkholderiales</taxon>
        <taxon>Alcaligenaceae</taxon>
        <taxon>Derxia</taxon>
    </lineage>
</organism>